<gene>
    <name evidence="2" type="ORF">PFISCL1PPCAC_22393</name>
</gene>
<protein>
    <recommendedName>
        <fullName evidence="1">F-box domain-containing protein</fullName>
    </recommendedName>
</protein>
<evidence type="ECO:0000259" key="1">
    <source>
        <dbReference type="Pfam" id="PF00646"/>
    </source>
</evidence>
<comment type="caution">
    <text evidence="2">The sequence shown here is derived from an EMBL/GenBank/DDBJ whole genome shotgun (WGS) entry which is preliminary data.</text>
</comment>
<sequence>LQTKMDNLPFEMICLIASNVSGDDLRRLRCCGRRFSRIKPTLNSLPPNIRSKIFSFLSISDRKTLRLCSKSLEEEVSRTDISTPKISARIVFDDTHGLTAMHLRLYANECEA</sequence>
<organism evidence="2 3">
    <name type="scientific">Pristionchus fissidentatus</name>
    <dbReference type="NCBI Taxonomy" id="1538716"/>
    <lineage>
        <taxon>Eukaryota</taxon>
        <taxon>Metazoa</taxon>
        <taxon>Ecdysozoa</taxon>
        <taxon>Nematoda</taxon>
        <taxon>Chromadorea</taxon>
        <taxon>Rhabditida</taxon>
        <taxon>Rhabditina</taxon>
        <taxon>Diplogasteromorpha</taxon>
        <taxon>Diplogasteroidea</taxon>
        <taxon>Neodiplogasteridae</taxon>
        <taxon>Pristionchus</taxon>
    </lineage>
</organism>
<dbReference type="InterPro" id="IPR036047">
    <property type="entry name" value="F-box-like_dom_sf"/>
</dbReference>
<dbReference type="EMBL" id="BTSY01000005">
    <property type="protein sequence ID" value="GMT31096.1"/>
    <property type="molecule type" value="Genomic_DNA"/>
</dbReference>
<dbReference type="Proteomes" id="UP001432322">
    <property type="component" value="Unassembled WGS sequence"/>
</dbReference>
<dbReference type="SUPFAM" id="SSF81383">
    <property type="entry name" value="F-box domain"/>
    <property type="match status" value="1"/>
</dbReference>
<dbReference type="InterPro" id="IPR001810">
    <property type="entry name" value="F-box_dom"/>
</dbReference>
<name>A0AAV5WFT3_9BILA</name>
<dbReference type="Pfam" id="PF00646">
    <property type="entry name" value="F-box"/>
    <property type="match status" value="1"/>
</dbReference>
<accession>A0AAV5WFT3</accession>
<proteinExistence type="predicted"/>
<feature type="domain" description="F-box" evidence="1">
    <location>
        <begin position="42"/>
        <end position="73"/>
    </location>
</feature>
<feature type="non-terminal residue" evidence="2">
    <location>
        <position position="1"/>
    </location>
</feature>
<dbReference type="AlphaFoldDB" id="A0AAV5WFT3"/>
<keyword evidence="3" id="KW-1185">Reference proteome</keyword>
<evidence type="ECO:0000313" key="2">
    <source>
        <dbReference type="EMBL" id="GMT31096.1"/>
    </source>
</evidence>
<reference evidence="2" key="1">
    <citation type="submission" date="2023-10" db="EMBL/GenBank/DDBJ databases">
        <title>Genome assembly of Pristionchus species.</title>
        <authorList>
            <person name="Yoshida K."/>
            <person name="Sommer R.J."/>
        </authorList>
    </citation>
    <scope>NUCLEOTIDE SEQUENCE</scope>
    <source>
        <strain evidence="2">RS5133</strain>
    </source>
</reference>
<evidence type="ECO:0000313" key="3">
    <source>
        <dbReference type="Proteomes" id="UP001432322"/>
    </source>
</evidence>